<sequence>SQNVSNLKMLLNFNQLFVLCHLSHLHAKEPAEEDTSRFSMRQCRQYHRMWKRLRSPSSSLVRTASMTHAQRKFFCSLMNQDFMRLRDSHLRNAPQKGNNLSNTLSMTVDRSLFYSVRIGEELCRDACANTLGAEIKPATRIVRDPNNLSRRNRFLRASHTCAQIDDGNQNVKSFPAIHERKSQSNLIHGVYVQLTDVKLGGDTRRPAKRQKRITIHEYLRRLIKTTSTVIYLLLMSIFT</sequence>
<dbReference type="Proteomes" id="UP000078540">
    <property type="component" value="Unassembled WGS sequence"/>
</dbReference>
<keyword evidence="2" id="KW-1185">Reference proteome</keyword>
<gene>
    <name evidence="1" type="ORF">ALC53_03964</name>
</gene>
<protein>
    <submittedName>
        <fullName evidence="1">Uncharacterized protein</fullName>
    </submittedName>
</protein>
<evidence type="ECO:0000313" key="2">
    <source>
        <dbReference type="Proteomes" id="UP000078540"/>
    </source>
</evidence>
<accession>A0A195BMU4</accession>
<dbReference type="EMBL" id="KQ976440">
    <property type="protein sequence ID" value="KYM86504.1"/>
    <property type="molecule type" value="Genomic_DNA"/>
</dbReference>
<organism evidence="1 2">
    <name type="scientific">Atta colombica</name>
    <dbReference type="NCBI Taxonomy" id="520822"/>
    <lineage>
        <taxon>Eukaryota</taxon>
        <taxon>Metazoa</taxon>
        <taxon>Ecdysozoa</taxon>
        <taxon>Arthropoda</taxon>
        <taxon>Hexapoda</taxon>
        <taxon>Insecta</taxon>
        <taxon>Pterygota</taxon>
        <taxon>Neoptera</taxon>
        <taxon>Endopterygota</taxon>
        <taxon>Hymenoptera</taxon>
        <taxon>Apocrita</taxon>
        <taxon>Aculeata</taxon>
        <taxon>Formicoidea</taxon>
        <taxon>Formicidae</taxon>
        <taxon>Myrmicinae</taxon>
        <taxon>Atta</taxon>
    </lineage>
</organism>
<evidence type="ECO:0000313" key="1">
    <source>
        <dbReference type="EMBL" id="KYM86504.1"/>
    </source>
</evidence>
<feature type="non-terminal residue" evidence="1">
    <location>
        <position position="1"/>
    </location>
</feature>
<proteinExistence type="predicted"/>
<name>A0A195BMU4_9HYME</name>
<dbReference type="AlphaFoldDB" id="A0A195BMU4"/>
<reference evidence="1 2" key="1">
    <citation type="submission" date="2015-09" db="EMBL/GenBank/DDBJ databases">
        <title>Atta colombica WGS genome.</title>
        <authorList>
            <person name="Nygaard S."/>
            <person name="Hu H."/>
            <person name="Boomsma J."/>
            <person name="Zhang G."/>
        </authorList>
    </citation>
    <scope>NUCLEOTIDE SEQUENCE [LARGE SCALE GENOMIC DNA]</scope>
    <source>
        <strain evidence="1">Treedump-2</strain>
        <tissue evidence="1">Whole body</tissue>
    </source>
</reference>